<reference evidence="1" key="1">
    <citation type="submission" date="2022-05" db="EMBL/GenBank/DDBJ databases">
        <title>Comparative Genomics of Spacecraft Associated Microbes.</title>
        <authorList>
            <person name="Tran M.T."/>
            <person name="Wright A."/>
            <person name="Seuylemezian A."/>
            <person name="Eisen J."/>
            <person name="Coil D."/>
        </authorList>
    </citation>
    <scope>NUCLEOTIDE SEQUENCE</scope>
    <source>
        <strain evidence="1">FAIRING 10M-2.2</strain>
    </source>
</reference>
<accession>A0ACC6A2V4</accession>
<evidence type="ECO:0000313" key="2">
    <source>
        <dbReference type="Proteomes" id="UP001202289"/>
    </source>
</evidence>
<keyword evidence="2" id="KW-1185">Reference proteome</keyword>
<sequence length="247" mass="27452">MEKEINLKKLFGVIKRKLWIIIVFTIITTLAGAAYSMLLKTPLYASSARIIIQANNAEMMNTLKVMINEPAVLEKVAAELHTNRSASALSGQISTESVQGSQVVRITVVDADPKFAAKIVNTTATVYKQEVSTLLNFNNVSVLSEAKASKYPVPININHLKTIMLFFFIGIILSIGFVFLLDSLDDTIKSERSMEGLLGIPTLGSISKMNKRNMVDKYRKGRSVALRGEDTWNTQIEEKQTKLRKKA</sequence>
<dbReference type="Proteomes" id="UP001202289">
    <property type="component" value="Unassembled WGS sequence"/>
</dbReference>
<evidence type="ECO:0000313" key="1">
    <source>
        <dbReference type="EMBL" id="MCM3735043.1"/>
    </source>
</evidence>
<comment type="caution">
    <text evidence="1">The sequence shown here is derived from an EMBL/GenBank/DDBJ whole genome shotgun (WGS) entry which is preliminary data.</text>
</comment>
<protein>
    <submittedName>
        <fullName evidence="1">Wzz/FepE/Etk N-terminal domain-containing protein</fullName>
    </submittedName>
</protein>
<dbReference type="EMBL" id="JAMBOP010000003">
    <property type="protein sequence ID" value="MCM3735043.1"/>
    <property type="molecule type" value="Genomic_DNA"/>
</dbReference>
<proteinExistence type="predicted"/>
<organism evidence="1 2">
    <name type="scientific">Bacillus cytotoxicus</name>
    <dbReference type="NCBI Taxonomy" id="580165"/>
    <lineage>
        <taxon>Bacteria</taxon>
        <taxon>Bacillati</taxon>
        <taxon>Bacillota</taxon>
        <taxon>Bacilli</taxon>
        <taxon>Bacillales</taxon>
        <taxon>Bacillaceae</taxon>
        <taxon>Bacillus</taxon>
        <taxon>Bacillus cereus group</taxon>
    </lineage>
</organism>
<name>A0ACC6A2V4_9BACI</name>
<gene>
    <name evidence="1" type="ORF">M3215_04225</name>
</gene>